<dbReference type="InterPro" id="IPR056336">
    <property type="entry name" value="YVC1_C"/>
</dbReference>
<evidence type="ECO:0000256" key="1">
    <source>
        <dbReference type="SAM" id="MobiDB-lite"/>
    </source>
</evidence>
<evidence type="ECO:0000259" key="2">
    <source>
        <dbReference type="Pfam" id="PF23317"/>
    </source>
</evidence>
<evidence type="ECO:0000313" key="4">
    <source>
        <dbReference type="Proteomes" id="UP000326950"/>
    </source>
</evidence>
<organism evidence="3 4">
    <name type="scientific">Aspergillus tamarii</name>
    <dbReference type="NCBI Taxonomy" id="41984"/>
    <lineage>
        <taxon>Eukaryota</taxon>
        <taxon>Fungi</taxon>
        <taxon>Dikarya</taxon>
        <taxon>Ascomycota</taxon>
        <taxon>Pezizomycotina</taxon>
        <taxon>Eurotiomycetes</taxon>
        <taxon>Eurotiomycetidae</taxon>
        <taxon>Eurotiales</taxon>
        <taxon>Aspergillaceae</taxon>
        <taxon>Aspergillus</taxon>
        <taxon>Aspergillus subgen. Circumdati</taxon>
    </lineage>
</organism>
<dbReference type="PANTHER" id="PTHR35859">
    <property type="entry name" value="NONSELECTIVE CATION CHANNEL PROTEIN"/>
    <property type="match status" value="1"/>
</dbReference>
<proteinExistence type="predicted"/>
<dbReference type="EMBL" id="ML738807">
    <property type="protein sequence ID" value="KAE8155736.1"/>
    <property type="molecule type" value="Genomic_DNA"/>
</dbReference>
<dbReference type="PANTHER" id="PTHR35859:SF5">
    <property type="entry name" value="ION TRANSPORT DOMAIN-CONTAINING PROTEIN"/>
    <property type="match status" value="1"/>
</dbReference>
<dbReference type="OrthoDB" id="4486239at2759"/>
<dbReference type="InterPro" id="IPR052971">
    <property type="entry name" value="TRP_calcium_channel"/>
</dbReference>
<reference evidence="3 4" key="1">
    <citation type="submission" date="2019-04" db="EMBL/GenBank/DDBJ databases">
        <title>Friends and foes A comparative genomics study of 23 Aspergillus species from section Flavi.</title>
        <authorList>
            <consortium name="DOE Joint Genome Institute"/>
            <person name="Kjaerbolling I."/>
            <person name="Vesth T."/>
            <person name="Frisvad J.C."/>
            <person name="Nybo J.L."/>
            <person name="Theobald S."/>
            <person name="Kildgaard S."/>
            <person name="Isbrandt T."/>
            <person name="Kuo A."/>
            <person name="Sato A."/>
            <person name="Lyhne E.K."/>
            <person name="Kogle M.E."/>
            <person name="Wiebenga A."/>
            <person name="Kun R.S."/>
            <person name="Lubbers R.J."/>
            <person name="Makela M.R."/>
            <person name="Barry K."/>
            <person name="Chovatia M."/>
            <person name="Clum A."/>
            <person name="Daum C."/>
            <person name="Haridas S."/>
            <person name="He G."/>
            <person name="LaButti K."/>
            <person name="Lipzen A."/>
            <person name="Mondo S."/>
            <person name="Riley R."/>
            <person name="Salamov A."/>
            <person name="Simmons B.A."/>
            <person name="Magnuson J.K."/>
            <person name="Henrissat B."/>
            <person name="Mortensen U.H."/>
            <person name="Larsen T.O."/>
            <person name="Devries R.P."/>
            <person name="Grigoriev I.V."/>
            <person name="Machida M."/>
            <person name="Baker S.E."/>
            <person name="Andersen M.R."/>
        </authorList>
    </citation>
    <scope>NUCLEOTIDE SEQUENCE [LARGE SCALE GENOMIC DNA]</scope>
    <source>
        <strain evidence="3 4">CBS 117626</strain>
    </source>
</reference>
<evidence type="ECO:0000313" key="3">
    <source>
        <dbReference type="EMBL" id="KAE8155736.1"/>
    </source>
</evidence>
<accession>A0A5N6UAX2</accession>
<sequence>MKIWKLMCANHRLIFVSMTNLLLISSLVSLMSMSLEGVMAHAREEYLFQLSIYVLESSNSRRLTYFMPPLNLIPLLCIRPLRLFLPAEHIRRVRIVLLRATHLPFVALIWSYESSRRFVSRRNSQWPPTATARGSSRPVSAIQTGLAFPTADARSLSSGRARKQPDPGRYIGVRGREPGPAGSVDLADMIDEVERLRTQVERVAATVSFHHRVQ</sequence>
<feature type="domain" description="Calcium channel YVC1-like C-terminal transmembrane" evidence="2">
    <location>
        <begin position="14"/>
        <end position="114"/>
    </location>
</feature>
<keyword evidence="4" id="KW-1185">Reference proteome</keyword>
<dbReference type="Pfam" id="PF23317">
    <property type="entry name" value="YVC1_C"/>
    <property type="match status" value="1"/>
</dbReference>
<name>A0A5N6UAX2_ASPTM</name>
<gene>
    <name evidence="3" type="ORF">BDV40DRAFT_283034</name>
</gene>
<feature type="region of interest" description="Disordered" evidence="1">
    <location>
        <begin position="151"/>
        <end position="183"/>
    </location>
</feature>
<dbReference type="AlphaFoldDB" id="A0A5N6UAX2"/>
<protein>
    <recommendedName>
        <fullName evidence="2">Calcium channel YVC1-like C-terminal transmembrane domain-containing protein</fullName>
    </recommendedName>
</protein>
<dbReference type="Proteomes" id="UP000326950">
    <property type="component" value="Unassembled WGS sequence"/>
</dbReference>